<keyword evidence="2" id="KW-1185">Reference proteome</keyword>
<dbReference type="EMBL" id="JACSQN010000028">
    <property type="protein sequence ID" value="MBD7986312.1"/>
    <property type="molecule type" value="Genomic_DNA"/>
</dbReference>
<evidence type="ECO:0000313" key="2">
    <source>
        <dbReference type="Proteomes" id="UP000626786"/>
    </source>
</evidence>
<dbReference type="Proteomes" id="UP000626786">
    <property type="component" value="Unassembled WGS sequence"/>
</dbReference>
<accession>A0ABR8UE51</accession>
<reference evidence="1 2" key="1">
    <citation type="submission" date="2020-08" db="EMBL/GenBank/DDBJ databases">
        <title>A Genomic Blueprint of the Chicken Gut Microbiome.</title>
        <authorList>
            <person name="Gilroy R."/>
            <person name="Ravi A."/>
            <person name="Getino M."/>
            <person name="Pursley I."/>
            <person name="Horton D.L."/>
            <person name="Alikhan N.-F."/>
            <person name="Baker D."/>
            <person name="Gharbi K."/>
            <person name="Hall N."/>
            <person name="Watson M."/>
            <person name="Adriaenssens E.M."/>
            <person name="Foster-Nyarko E."/>
            <person name="Jarju S."/>
            <person name="Secka A."/>
            <person name="Antonio M."/>
            <person name="Oren A."/>
            <person name="Chaudhuri R."/>
            <person name="La Ragione R.M."/>
            <person name="Hildebrand F."/>
            <person name="Pallen M.J."/>
        </authorList>
    </citation>
    <scope>NUCLEOTIDE SEQUENCE [LARGE SCALE GENOMIC DNA]</scope>
    <source>
        <strain evidence="1 2">Sa2YVA2</strain>
    </source>
</reference>
<evidence type="ECO:0000313" key="1">
    <source>
        <dbReference type="EMBL" id="MBD7986312.1"/>
    </source>
</evidence>
<dbReference type="RefSeq" id="WP_191696136.1">
    <property type="nucleotide sequence ID" value="NZ_JACSQN010000028.1"/>
</dbReference>
<organism evidence="1 2">
    <name type="scientific">Sporosarcina quadrami</name>
    <dbReference type="NCBI Taxonomy" id="2762234"/>
    <lineage>
        <taxon>Bacteria</taxon>
        <taxon>Bacillati</taxon>
        <taxon>Bacillota</taxon>
        <taxon>Bacilli</taxon>
        <taxon>Bacillales</taxon>
        <taxon>Caryophanaceae</taxon>
        <taxon>Sporosarcina</taxon>
    </lineage>
</organism>
<name>A0ABR8UE51_9BACL</name>
<gene>
    <name evidence="1" type="ORF">H9649_17210</name>
</gene>
<sequence length="58" mass="6788">MVRFSTYYFRVEKIGESSGINDPDELIAEADWKSLSEIKAINHVYLEDLKLLIQQIEK</sequence>
<protein>
    <submittedName>
        <fullName evidence="1">Uncharacterized protein</fullName>
    </submittedName>
</protein>
<proteinExistence type="predicted"/>
<comment type="caution">
    <text evidence="1">The sequence shown here is derived from an EMBL/GenBank/DDBJ whole genome shotgun (WGS) entry which is preliminary data.</text>
</comment>